<keyword evidence="11" id="KW-0732">Signal</keyword>
<keyword evidence="8" id="KW-1133">Transmembrane helix</keyword>
<comment type="subcellular location">
    <subcellularLocation>
        <location evidence="10">Cell inner membrane</location>
    </subcellularLocation>
    <subcellularLocation>
        <location evidence="2">Cell membrane</location>
        <topology evidence="2">Single-pass membrane protein</topology>
    </subcellularLocation>
</comment>
<keyword evidence="9 10" id="KW-0472">Membrane</keyword>
<comment type="similarity">
    <text evidence="3 10">Belongs to the FliL family.</text>
</comment>
<dbReference type="PANTHER" id="PTHR35091">
    <property type="entry name" value="FLAGELLAR PROTEIN FLIL"/>
    <property type="match status" value="1"/>
</dbReference>
<dbReference type="GO" id="GO:0006935">
    <property type="term" value="P:chemotaxis"/>
    <property type="evidence" value="ECO:0007669"/>
    <property type="project" value="UniProtKB-KW"/>
</dbReference>
<evidence type="ECO:0000256" key="9">
    <source>
        <dbReference type="ARBA" id="ARBA00023136"/>
    </source>
</evidence>
<evidence type="ECO:0000313" key="12">
    <source>
        <dbReference type="EMBL" id="SFP97584.1"/>
    </source>
</evidence>
<dbReference type="GO" id="GO:0071978">
    <property type="term" value="P:bacterial-type flagellum-dependent swarming motility"/>
    <property type="evidence" value="ECO:0007669"/>
    <property type="project" value="TreeGrafter"/>
</dbReference>
<keyword evidence="12" id="KW-0969">Cilium</keyword>
<dbReference type="Proteomes" id="UP000182692">
    <property type="component" value="Unassembled WGS sequence"/>
</dbReference>
<evidence type="ECO:0000256" key="8">
    <source>
        <dbReference type="ARBA" id="ARBA00022989"/>
    </source>
</evidence>
<dbReference type="RefSeq" id="WP_017009487.1">
    <property type="nucleotide sequence ID" value="NZ_FOWR01000033.1"/>
</dbReference>
<feature type="signal peptide" evidence="11">
    <location>
        <begin position="1"/>
        <end position="23"/>
    </location>
</feature>
<keyword evidence="4" id="KW-1003">Cell membrane</keyword>
<keyword evidence="6" id="KW-0812">Transmembrane</keyword>
<proteinExistence type="inferred from homology"/>
<accession>A0A1I5UQJ6</accession>
<keyword evidence="7 10" id="KW-0283">Flagellar rotation</keyword>
<keyword evidence="5 10" id="KW-0145">Chemotaxis</keyword>
<dbReference type="GeneID" id="35874000"/>
<evidence type="ECO:0000256" key="10">
    <source>
        <dbReference type="RuleBase" id="RU364125"/>
    </source>
</evidence>
<evidence type="ECO:0000256" key="7">
    <source>
        <dbReference type="ARBA" id="ARBA00022779"/>
    </source>
</evidence>
<sequence length="136" mass="15475">MKKNITAIFTLLVSLFLSSPSMAEGEENAAKFSYFTLEPEITTNFITDGRKLGFINVRVDLMVDDPALIQELEYHQPLIRDTIIEVLSQESGVRIKSLSGREAIRKNCFEKVNAILLAETKQKILADLLFTKYLYQ</sequence>
<evidence type="ECO:0000256" key="6">
    <source>
        <dbReference type="ARBA" id="ARBA00022692"/>
    </source>
</evidence>
<comment type="function">
    <text evidence="1 10">Controls the rotational direction of flagella during chemotaxis.</text>
</comment>
<dbReference type="EMBL" id="FOWR01000033">
    <property type="protein sequence ID" value="SFP97584.1"/>
    <property type="molecule type" value="Genomic_DNA"/>
</dbReference>
<dbReference type="GO" id="GO:0009425">
    <property type="term" value="C:bacterial-type flagellum basal body"/>
    <property type="evidence" value="ECO:0007669"/>
    <property type="project" value="InterPro"/>
</dbReference>
<name>A0A1I5UQJ6_9GAMM</name>
<reference evidence="12 13" key="1">
    <citation type="submission" date="2016-10" db="EMBL/GenBank/DDBJ databases">
        <authorList>
            <person name="de Groot N.N."/>
        </authorList>
    </citation>
    <scope>NUCLEOTIDE SEQUENCE [LARGE SCALE GENOMIC DNA]</scope>
    <source>
        <strain evidence="12 13">DSM 15893</strain>
    </source>
</reference>
<dbReference type="AlphaFoldDB" id="A0A1I5UQJ6"/>
<protein>
    <recommendedName>
        <fullName evidence="10">Flagellar protein FliL</fullName>
    </recommendedName>
</protein>
<evidence type="ECO:0000313" key="13">
    <source>
        <dbReference type="Proteomes" id="UP000182692"/>
    </source>
</evidence>
<keyword evidence="10" id="KW-0997">Cell inner membrane</keyword>
<keyword evidence="12" id="KW-0282">Flagellum</keyword>
<dbReference type="STRING" id="1121869.SAMN03084138_03699"/>
<gene>
    <name evidence="12" type="ORF">SAMN03084138_03699</name>
</gene>
<evidence type="ECO:0000256" key="3">
    <source>
        <dbReference type="ARBA" id="ARBA00008281"/>
    </source>
</evidence>
<evidence type="ECO:0000256" key="5">
    <source>
        <dbReference type="ARBA" id="ARBA00022500"/>
    </source>
</evidence>
<dbReference type="Pfam" id="PF03748">
    <property type="entry name" value="FliL"/>
    <property type="match status" value="1"/>
</dbReference>
<organism evidence="12 13">
    <name type="scientific">Enterovibrio norvegicus DSM 15893</name>
    <dbReference type="NCBI Taxonomy" id="1121869"/>
    <lineage>
        <taxon>Bacteria</taxon>
        <taxon>Pseudomonadati</taxon>
        <taxon>Pseudomonadota</taxon>
        <taxon>Gammaproteobacteria</taxon>
        <taxon>Vibrionales</taxon>
        <taxon>Vibrionaceae</taxon>
        <taxon>Enterovibrio</taxon>
    </lineage>
</organism>
<dbReference type="GO" id="GO:0005886">
    <property type="term" value="C:plasma membrane"/>
    <property type="evidence" value="ECO:0007669"/>
    <property type="project" value="UniProtKB-SubCell"/>
</dbReference>
<keyword evidence="12" id="KW-0966">Cell projection</keyword>
<dbReference type="OrthoDB" id="5588622at2"/>
<evidence type="ECO:0000256" key="11">
    <source>
        <dbReference type="SAM" id="SignalP"/>
    </source>
</evidence>
<evidence type="ECO:0000256" key="2">
    <source>
        <dbReference type="ARBA" id="ARBA00004162"/>
    </source>
</evidence>
<evidence type="ECO:0000256" key="1">
    <source>
        <dbReference type="ARBA" id="ARBA00002254"/>
    </source>
</evidence>
<evidence type="ECO:0000256" key="4">
    <source>
        <dbReference type="ARBA" id="ARBA00022475"/>
    </source>
</evidence>
<feature type="chain" id="PRO_5010361326" description="Flagellar protein FliL" evidence="11">
    <location>
        <begin position="24"/>
        <end position="136"/>
    </location>
</feature>
<dbReference type="PANTHER" id="PTHR35091:SF5">
    <property type="entry name" value="FLAGELLAR PROTEIN FLIL"/>
    <property type="match status" value="1"/>
</dbReference>
<dbReference type="InterPro" id="IPR005503">
    <property type="entry name" value="FliL"/>
</dbReference>